<dbReference type="InterPro" id="IPR051319">
    <property type="entry name" value="Oligoribo/pAp-PDE_c-di-AMP_PDE"/>
</dbReference>
<evidence type="ECO:0008006" key="5">
    <source>
        <dbReference type="Google" id="ProtNLM"/>
    </source>
</evidence>
<name>A0A3S9SVU0_9FIRM</name>
<dbReference type="PANTHER" id="PTHR47618:SF1">
    <property type="entry name" value="BIFUNCTIONAL OLIGORIBONUCLEASE AND PAP PHOSPHATASE NRNA"/>
    <property type="match status" value="1"/>
</dbReference>
<gene>
    <name evidence="3" type="ORF">BBF96_02695</name>
</gene>
<dbReference type="InterPro" id="IPR038763">
    <property type="entry name" value="DHH_sf"/>
</dbReference>
<dbReference type="Pfam" id="PF02272">
    <property type="entry name" value="DHHA1"/>
    <property type="match status" value="1"/>
</dbReference>
<dbReference type="Gene3D" id="3.90.1640.10">
    <property type="entry name" value="inorganic pyrophosphatase (n-terminal core)"/>
    <property type="match status" value="1"/>
</dbReference>
<dbReference type="EMBL" id="CP016379">
    <property type="protein sequence ID" value="AZR72395.1"/>
    <property type="molecule type" value="Genomic_DNA"/>
</dbReference>
<dbReference type="AlphaFoldDB" id="A0A3S9SVU0"/>
<dbReference type="InterPro" id="IPR001667">
    <property type="entry name" value="DDH_dom"/>
</dbReference>
<sequence>MMNSLKEIADTIAKYNQVVICGHIDPDGDCLGSMLALGTALKKQGKKVRLVLERTLPDNLSPLEEDWDYCYTDDFVFEPEDQLLIVLDSGALDRIPELPPHKLPIINIDHHMSNTFFGDYNYVDERAAAAGEIVYLLLEEMGIEIDQKIGYYIAVSIISDTGCFRYSNTNPRILRLMADLLEMGIDTASIYKDFLASHPLRKIRLRGLVYSRMKTAFDGRVAWVVIDQEMLKEAGATVDDTGSISSELRDIKGVEVGVSILEREPGLIQLGLRSNDYVPVNEVAMIFGGGGHLRAAGARVRGDLEEISKKVLQKIGEYLE</sequence>
<evidence type="ECO:0000259" key="2">
    <source>
        <dbReference type="Pfam" id="PF02272"/>
    </source>
</evidence>
<dbReference type="Gene3D" id="3.10.310.30">
    <property type="match status" value="1"/>
</dbReference>
<dbReference type="OrthoDB" id="9803668at2"/>
<dbReference type="PANTHER" id="PTHR47618">
    <property type="entry name" value="BIFUNCTIONAL OLIGORIBONUCLEASE AND PAP PHOSPHATASE NRNA"/>
    <property type="match status" value="1"/>
</dbReference>
<proteinExistence type="predicted"/>
<feature type="domain" description="DDH" evidence="1">
    <location>
        <begin position="17"/>
        <end position="149"/>
    </location>
</feature>
<feature type="domain" description="DHHA1" evidence="2">
    <location>
        <begin position="233"/>
        <end position="316"/>
    </location>
</feature>
<reference evidence="3 4" key="1">
    <citation type="submission" date="2016-07" db="EMBL/GenBank/DDBJ databases">
        <title>Genome and transcriptome analysis of iron-reducing fermentative bacteria Anoxybacter fermentans.</title>
        <authorList>
            <person name="Zeng X."/>
            <person name="Shao Z."/>
        </authorList>
    </citation>
    <scope>NUCLEOTIDE SEQUENCE [LARGE SCALE GENOMIC DNA]</scope>
    <source>
        <strain evidence="3 4">DY22613</strain>
    </source>
</reference>
<dbReference type="GO" id="GO:0003676">
    <property type="term" value="F:nucleic acid binding"/>
    <property type="evidence" value="ECO:0007669"/>
    <property type="project" value="InterPro"/>
</dbReference>
<evidence type="ECO:0000313" key="3">
    <source>
        <dbReference type="EMBL" id="AZR72395.1"/>
    </source>
</evidence>
<evidence type="ECO:0000313" key="4">
    <source>
        <dbReference type="Proteomes" id="UP000267250"/>
    </source>
</evidence>
<dbReference type="Proteomes" id="UP000267250">
    <property type="component" value="Chromosome"/>
</dbReference>
<evidence type="ECO:0000259" key="1">
    <source>
        <dbReference type="Pfam" id="PF01368"/>
    </source>
</evidence>
<keyword evidence="4" id="KW-1185">Reference proteome</keyword>
<dbReference type="Pfam" id="PF01368">
    <property type="entry name" value="DHH"/>
    <property type="match status" value="1"/>
</dbReference>
<protein>
    <recommendedName>
        <fullName evidence="5">Phosphoesterase</fullName>
    </recommendedName>
</protein>
<dbReference type="KEGG" id="aft:BBF96_02695"/>
<accession>A0A3S9SVU0</accession>
<dbReference type="SUPFAM" id="SSF64182">
    <property type="entry name" value="DHH phosphoesterases"/>
    <property type="match status" value="1"/>
</dbReference>
<organism evidence="3 4">
    <name type="scientific">Anoxybacter fermentans</name>
    <dbReference type="NCBI Taxonomy" id="1323375"/>
    <lineage>
        <taxon>Bacteria</taxon>
        <taxon>Bacillati</taxon>
        <taxon>Bacillota</taxon>
        <taxon>Clostridia</taxon>
        <taxon>Halanaerobiales</taxon>
        <taxon>Anoxybacter</taxon>
    </lineage>
</organism>
<dbReference type="InterPro" id="IPR003156">
    <property type="entry name" value="DHHA1_dom"/>
</dbReference>